<dbReference type="Proteomes" id="UP000299102">
    <property type="component" value="Unassembled WGS sequence"/>
</dbReference>
<organism evidence="1 2">
    <name type="scientific">Eumeta variegata</name>
    <name type="common">Bagworm moth</name>
    <name type="synonym">Eumeta japonica</name>
    <dbReference type="NCBI Taxonomy" id="151549"/>
    <lineage>
        <taxon>Eukaryota</taxon>
        <taxon>Metazoa</taxon>
        <taxon>Ecdysozoa</taxon>
        <taxon>Arthropoda</taxon>
        <taxon>Hexapoda</taxon>
        <taxon>Insecta</taxon>
        <taxon>Pterygota</taxon>
        <taxon>Neoptera</taxon>
        <taxon>Endopterygota</taxon>
        <taxon>Lepidoptera</taxon>
        <taxon>Glossata</taxon>
        <taxon>Ditrysia</taxon>
        <taxon>Tineoidea</taxon>
        <taxon>Psychidae</taxon>
        <taxon>Oiketicinae</taxon>
        <taxon>Eumeta</taxon>
    </lineage>
</organism>
<proteinExistence type="predicted"/>
<dbReference type="EMBL" id="BGZK01000883">
    <property type="protein sequence ID" value="GBP63941.1"/>
    <property type="molecule type" value="Genomic_DNA"/>
</dbReference>
<reference evidence="1 2" key="1">
    <citation type="journal article" date="2019" name="Commun. Biol.">
        <title>The bagworm genome reveals a unique fibroin gene that provides high tensile strength.</title>
        <authorList>
            <person name="Kono N."/>
            <person name="Nakamura H."/>
            <person name="Ohtoshi R."/>
            <person name="Tomita M."/>
            <person name="Numata K."/>
            <person name="Arakawa K."/>
        </authorList>
    </citation>
    <scope>NUCLEOTIDE SEQUENCE [LARGE SCALE GENOMIC DNA]</scope>
</reference>
<sequence>MFYFFLTSFARTTLLTHTTPNAPFLYFPWATCNQRWPTTLTRSPADLTDEAVRSARQSPARDRHTGTFLLQRSSVLERLEVAVAYPLPLRLANSITVSVTRFFCRLPSFGL</sequence>
<evidence type="ECO:0000313" key="2">
    <source>
        <dbReference type="Proteomes" id="UP000299102"/>
    </source>
</evidence>
<evidence type="ECO:0000313" key="1">
    <source>
        <dbReference type="EMBL" id="GBP63941.1"/>
    </source>
</evidence>
<keyword evidence="2" id="KW-1185">Reference proteome</keyword>
<dbReference type="AlphaFoldDB" id="A0A4C1XJI7"/>
<accession>A0A4C1XJI7</accession>
<comment type="caution">
    <text evidence="1">The sequence shown here is derived from an EMBL/GenBank/DDBJ whole genome shotgun (WGS) entry which is preliminary data.</text>
</comment>
<name>A0A4C1XJI7_EUMVA</name>
<protein>
    <submittedName>
        <fullName evidence="1">Uncharacterized protein</fullName>
    </submittedName>
</protein>
<gene>
    <name evidence="1" type="ORF">EVAR_40192_1</name>
</gene>